<evidence type="ECO:0000313" key="2">
    <source>
        <dbReference type="EMBL" id="PTQ13623.1"/>
    </source>
</evidence>
<dbReference type="EMBL" id="NWBU01000004">
    <property type="protein sequence ID" value="PTQ13623.1"/>
    <property type="molecule type" value="Genomic_DNA"/>
</dbReference>
<dbReference type="Proteomes" id="UP000244162">
    <property type="component" value="Unassembled WGS sequence"/>
</dbReference>
<accession>A0A2T5G394</accession>
<feature type="region of interest" description="Disordered" evidence="1">
    <location>
        <begin position="41"/>
        <end position="61"/>
    </location>
</feature>
<dbReference type="AlphaFoldDB" id="A0A2T5G394"/>
<comment type="caution">
    <text evidence="2">The sequence shown here is derived from an EMBL/GenBank/DDBJ whole genome shotgun (WGS) entry which is preliminary data.</text>
</comment>
<keyword evidence="3" id="KW-1185">Reference proteome</keyword>
<organism evidence="2 3">
    <name type="scientific">Sphingomonas oleivorans</name>
    <dbReference type="NCBI Taxonomy" id="1735121"/>
    <lineage>
        <taxon>Bacteria</taxon>
        <taxon>Pseudomonadati</taxon>
        <taxon>Pseudomonadota</taxon>
        <taxon>Alphaproteobacteria</taxon>
        <taxon>Sphingomonadales</taxon>
        <taxon>Sphingomonadaceae</taxon>
        <taxon>Sphingomonas</taxon>
    </lineage>
</organism>
<protein>
    <submittedName>
        <fullName evidence="2">Uncharacterized protein</fullName>
    </submittedName>
</protein>
<evidence type="ECO:0000256" key="1">
    <source>
        <dbReference type="SAM" id="MobiDB-lite"/>
    </source>
</evidence>
<proteinExistence type="predicted"/>
<name>A0A2T5G394_9SPHN</name>
<sequence>MVVEAIRNCPKAAEGEIVVCSRDRGLAEGYRLPKIPERYDYEGSRESASAERRRRMRGGEAGIGSCSAVGAGGASGCTLKSLEEGQ</sequence>
<reference evidence="2 3" key="1">
    <citation type="submission" date="2017-09" db="EMBL/GenBank/DDBJ databases">
        <title>Sphingomonas panjinensis sp.nov., isolated from oil-contaminated soil.</title>
        <authorList>
            <person name="Wang L."/>
            <person name="Chen L."/>
        </authorList>
    </citation>
    <scope>NUCLEOTIDE SEQUENCE [LARGE SCALE GENOMIC DNA]</scope>
    <source>
        <strain evidence="2 3">FW-11</strain>
    </source>
</reference>
<feature type="compositionally biased region" description="Basic and acidic residues" evidence="1">
    <location>
        <begin position="41"/>
        <end position="51"/>
    </location>
</feature>
<dbReference type="OrthoDB" id="7570448at2"/>
<gene>
    <name evidence="2" type="ORF">CLG96_05290</name>
</gene>
<evidence type="ECO:0000313" key="3">
    <source>
        <dbReference type="Proteomes" id="UP000244162"/>
    </source>
</evidence>